<keyword evidence="2" id="KW-0472">Membrane</keyword>
<sequence length="688" mass="74464">MAQAQQSFQLFPTVQPQNHPPSGHPRKGHRRRTTKSPSVSPVIEDVKASGQTEAVILRIIEDTNIIVPPPPARAPRSRSPAIASKSVGICSAIVTQESWSGTPSPPQVSREQSPSGSVVGNPQVKARSFSAPSPAPSSMRPRTPITQQNGKMGTAECTPNNKNPSSPPFSRSESPNCASSASVPSGIESPPDAKKSAPPQMKSIFPVYDPNVPLDKQKYYPHRSSSLPQNVILTAETPSPPSIPVVPKVNTCPKPSGNERGPFVSSDDDLARLWEVANGGVFGANLGTFQLQMQKVDAHTFVLGTHSTPFYTLRTNPMNDLEVHRTHPSEPKTKSSIVALNIGDLSGTGPTGIALTLFPKLAEILTRKEAMEVARRNQLSPQRAMEIENEAVVRSEAQNSCILELQPAQNQYNLYHAVLIGDEILPAARFAVSRPLKEQSGLLHASVLRSLPNTIATRQYPKIQIAAPGHSSNREIPLASLDMETMALSISAERILSTVPSFYAIDTIVAAILTVAISNETSKSVLARMNTKPSKPNGSPDRRGSMTSQHTVGRPGIQLIATQAEREEVEQEAALMEQIRSEPRSQGKARFSLMSMFTGKLASDEAADVKPKQKNKKKPAAIEDIDLEHYGAYRDSKRADEKLPGLTRALLKGIIWVFSTIVWVLTVGVKFISCAVVTVTKCATRKKP</sequence>
<keyword evidence="2" id="KW-1133">Transmembrane helix</keyword>
<evidence type="ECO:0000256" key="1">
    <source>
        <dbReference type="SAM" id="MobiDB-lite"/>
    </source>
</evidence>
<dbReference type="OrthoDB" id="5383338at2759"/>
<dbReference type="VEuPathDB" id="FungiDB:D8B26_003011"/>
<dbReference type="Proteomes" id="UP000002497">
    <property type="component" value="Unassembled WGS sequence"/>
</dbReference>
<keyword evidence="4" id="KW-1185">Reference proteome</keyword>
<dbReference type="eggNOG" id="ENOG502SETB">
    <property type="taxonomic scope" value="Eukaryota"/>
</dbReference>
<feature type="region of interest" description="Disordered" evidence="1">
    <location>
        <begin position="527"/>
        <end position="554"/>
    </location>
</feature>
<feature type="region of interest" description="Disordered" evidence="1">
    <location>
        <begin position="1"/>
        <end position="52"/>
    </location>
</feature>
<keyword evidence="2" id="KW-0812">Transmembrane</keyword>
<organism evidence="4">
    <name type="scientific">Coccidioides posadasii (strain RMSCC 757 / Silveira)</name>
    <name type="common">Valley fever fungus</name>
    <dbReference type="NCBI Taxonomy" id="443226"/>
    <lineage>
        <taxon>Eukaryota</taxon>
        <taxon>Fungi</taxon>
        <taxon>Dikarya</taxon>
        <taxon>Ascomycota</taxon>
        <taxon>Pezizomycotina</taxon>
        <taxon>Eurotiomycetes</taxon>
        <taxon>Eurotiomycetidae</taxon>
        <taxon>Onygenales</taxon>
        <taxon>Onygenaceae</taxon>
        <taxon>Coccidioides</taxon>
    </lineage>
</organism>
<dbReference type="OMA" id="RREHPND"/>
<dbReference type="STRING" id="443226.E9CXH7"/>
<protein>
    <submittedName>
        <fullName evidence="3">Uncharacterized protein</fullName>
    </submittedName>
</protein>
<feature type="compositionally biased region" description="Polar residues" evidence="1">
    <location>
        <begin position="1"/>
        <end position="17"/>
    </location>
</feature>
<reference evidence="4" key="2">
    <citation type="submission" date="2010-03" db="EMBL/GenBank/DDBJ databases">
        <title>The genome sequence of Coccidioides posadasii strain Silveira.</title>
        <authorList>
            <consortium name="The Broad Institute Genome Sequencing Center for Infectious Disease"/>
            <person name="Neafsey D."/>
            <person name="Orbach M."/>
            <person name="Henn M.R."/>
            <person name="Cole G.T."/>
            <person name="Galgiani J."/>
            <person name="Gardner M.J."/>
            <person name="Kirkland T.N."/>
            <person name="Taylor J.W."/>
            <person name="Young S.K."/>
            <person name="Zeng Q."/>
            <person name="Koehrsen M."/>
            <person name="Alvarado L."/>
            <person name="Berlin A."/>
            <person name="Borenstein D."/>
            <person name="Chapman S.B."/>
            <person name="Chen Z."/>
            <person name="Engels R."/>
            <person name="Freedman E."/>
            <person name="Gellesch M."/>
            <person name="Goldberg J."/>
            <person name="Griggs A."/>
            <person name="Gujja S."/>
            <person name="Heilman E."/>
            <person name="Heiman D."/>
            <person name="Howarth C."/>
            <person name="Jen D."/>
            <person name="Larson L."/>
            <person name="Mehta T."/>
            <person name="Neiman D."/>
            <person name="Park D."/>
            <person name="Pearson M."/>
            <person name="Richards J."/>
            <person name="Roberts A."/>
            <person name="Saif S."/>
            <person name="Shea T."/>
            <person name="Shenoy N."/>
            <person name="Sisk P."/>
            <person name="Stolte C."/>
            <person name="Sykes S."/>
            <person name="Walk T."/>
            <person name="White J."/>
            <person name="Yandava C."/>
            <person name="Haas B."/>
            <person name="Nusbaum C."/>
            <person name="Birren B."/>
        </authorList>
    </citation>
    <scope>NUCLEOTIDE SEQUENCE [LARGE SCALE GENOMIC DNA]</scope>
    <source>
        <strain evidence="4">RMSCC 757 / Silveira</strain>
    </source>
</reference>
<evidence type="ECO:0000256" key="2">
    <source>
        <dbReference type="SAM" id="Phobius"/>
    </source>
</evidence>
<feature type="transmembrane region" description="Helical" evidence="2">
    <location>
        <begin position="654"/>
        <end position="679"/>
    </location>
</feature>
<evidence type="ECO:0000313" key="3">
    <source>
        <dbReference type="EMBL" id="EFW20654.1"/>
    </source>
</evidence>
<evidence type="ECO:0000313" key="4">
    <source>
        <dbReference type="Proteomes" id="UP000002497"/>
    </source>
</evidence>
<dbReference type="EMBL" id="GL636488">
    <property type="protein sequence ID" value="EFW20654.1"/>
    <property type="molecule type" value="Genomic_DNA"/>
</dbReference>
<dbReference type="HOGENOM" id="CLU_022769_0_0_1"/>
<feature type="compositionally biased region" description="Low complexity" evidence="1">
    <location>
        <begin position="159"/>
        <end position="175"/>
    </location>
</feature>
<name>E9CXH7_COCPS</name>
<feature type="compositionally biased region" description="Low complexity" evidence="1">
    <location>
        <begin position="126"/>
        <end position="144"/>
    </location>
</feature>
<dbReference type="VEuPathDB" id="FungiDB:CPSG_02497"/>
<proteinExistence type="predicted"/>
<feature type="compositionally biased region" description="Polar residues" evidence="1">
    <location>
        <begin position="96"/>
        <end position="120"/>
    </location>
</feature>
<dbReference type="AlphaFoldDB" id="E9CXH7"/>
<feature type="compositionally biased region" description="Basic residues" evidence="1">
    <location>
        <begin position="24"/>
        <end position="34"/>
    </location>
</feature>
<accession>E9CXH7</accession>
<gene>
    <name evidence="3" type="ORF">CPSG_02497</name>
</gene>
<reference evidence="4" key="1">
    <citation type="journal article" date="2010" name="Genome Res.">
        <title>Population genomic sequencing of Coccidioides fungi reveals recent hybridization and transposon control.</title>
        <authorList>
            <person name="Neafsey D.E."/>
            <person name="Barker B.M."/>
            <person name="Sharpton T.J."/>
            <person name="Stajich J.E."/>
            <person name="Park D.J."/>
            <person name="Whiston E."/>
            <person name="Hung C.-Y."/>
            <person name="McMahan C."/>
            <person name="White J."/>
            <person name="Sykes S."/>
            <person name="Heiman D."/>
            <person name="Young S."/>
            <person name="Zeng Q."/>
            <person name="Abouelleil A."/>
            <person name="Aftuck L."/>
            <person name="Bessette D."/>
            <person name="Brown A."/>
            <person name="FitzGerald M."/>
            <person name="Lui A."/>
            <person name="Macdonald J.P."/>
            <person name="Priest M."/>
            <person name="Orbach M.J."/>
            <person name="Galgiani J.N."/>
            <person name="Kirkland T.N."/>
            <person name="Cole G.T."/>
            <person name="Birren B.W."/>
            <person name="Henn M.R."/>
            <person name="Taylor J.W."/>
            <person name="Rounsley S.D."/>
        </authorList>
    </citation>
    <scope>NUCLEOTIDE SEQUENCE [LARGE SCALE GENOMIC DNA]</scope>
    <source>
        <strain evidence="4">RMSCC 757 / Silveira</strain>
    </source>
</reference>
<feature type="region of interest" description="Disordered" evidence="1">
    <location>
        <begin position="96"/>
        <end position="208"/>
    </location>
</feature>